<dbReference type="InterPro" id="IPR006461">
    <property type="entry name" value="PLAC_motif_containing"/>
</dbReference>
<feature type="transmembrane region" description="Helical" evidence="2">
    <location>
        <begin position="101"/>
        <end position="118"/>
    </location>
</feature>
<protein>
    <submittedName>
        <fullName evidence="3">Uncharacterized protein</fullName>
    </submittedName>
</protein>
<dbReference type="Proteomes" id="UP000596742">
    <property type="component" value="Unassembled WGS sequence"/>
</dbReference>
<comment type="similarity">
    <text evidence="1">Belongs to the cornifelin family.</text>
</comment>
<dbReference type="EMBL" id="UYJE01006490">
    <property type="protein sequence ID" value="VDI46391.1"/>
    <property type="molecule type" value="Genomic_DNA"/>
</dbReference>
<keyword evidence="2" id="KW-1133">Transmembrane helix</keyword>
<dbReference type="OrthoDB" id="1045822at2759"/>
<keyword evidence="4" id="KW-1185">Reference proteome</keyword>
<sequence length="119" mass="13225">MAEPVTAQPQPIEGTLLVSPVQGHRKWTTGLFDCFSDCKTCVISYLCLPCMVCNIAVRLGDGACMPYVVPGSTIAMRTRLRTLGGIQVGFRLIFFIRLSPFYHVVLIIDLFSWVPIFVV</sequence>
<evidence type="ECO:0000256" key="1">
    <source>
        <dbReference type="ARBA" id="ARBA00009024"/>
    </source>
</evidence>
<proteinExistence type="inferred from homology"/>
<accession>A0A8B6FBB0</accession>
<evidence type="ECO:0000256" key="2">
    <source>
        <dbReference type="SAM" id="Phobius"/>
    </source>
</evidence>
<comment type="caution">
    <text evidence="3">The sequence shown here is derived from an EMBL/GenBank/DDBJ whole genome shotgun (WGS) entry which is preliminary data.</text>
</comment>
<evidence type="ECO:0000313" key="4">
    <source>
        <dbReference type="Proteomes" id="UP000596742"/>
    </source>
</evidence>
<organism evidence="3 4">
    <name type="scientific">Mytilus galloprovincialis</name>
    <name type="common">Mediterranean mussel</name>
    <dbReference type="NCBI Taxonomy" id="29158"/>
    <lineage>
        <taxon>Eukaryota</taxon>
        <taxon>Metazoa</taxon>
        <taxon>Spiralia</taxon>
        <taxon>Lophotrochozoa</taxon>
        <taxon>Mollusca</taxon>
        <taxon>Bivalvia</taxon>
        <taxon>Autobranchia</taxon>
        <taxon>Pteriomorphia</taxon>
        <taxon>Mytilida</taxon>
        <taxon>Mytiloidea</taxon>
        <taxon>Mytilidae</taxon>
        <taxon>Mytilinae</taxon>
        <taxon>Mytilus</taxon>
    </lineage>
</organism>
<dbReference type="AlphaFoldDB" id="A0A8B6FBB0"/>
<evidence type="ECO:0000313" key="3">
    <source>
        <dbReference type="EMBL" id="VDI46391.1"/>
    </source>
</evidence>
<name>A0A8B6FBB0_MYTGA</name>
<dbReference type="NCBIfam" id="TIGR01571">
    <property type="entry name" value="A_thal_Cys_rich"/>
    <property type="match status" value="1"/>
</dbReference>
<keyword evidence="2" id="KW-0812">Transmembrane</keyword>
<keyword evidence="2" id="KW-0472">Membrane</keyword>
<reference evidence="3" key="1">
    <citation type="submission" date="2018-11" db="EMBL/GenBank/DDBJ databases">
        <authorList>
            <person name="Alioto T."/>
            <person name="Alioto T."/>
        </authorList>
    </citation>
    <scope>NUCLEOTIDE SEQUENCE</scope>
</reference>
<dbReference type="Pfam" id="PF04749">
    <property type="entry name" value="PLAC8"/>
    <property type="match status" value="1"/>
</dbReference>
<gene>
    <name evidence="3" type="ORF">MGAL_10B038479</name>
</gene>